<reference evidence="2 3" key="1">
    <citation type="submission" date="2023-04" db="EMBL/GenBank/DDBJ databases">
        <title>A. sendaiensis sub sp. chiapanensis a novel subspecie with specific adaptation in bacterial cell wall isolated from an active volcano.</title>
        <authorList>
            <person name="Alvarez Gutierrez P.E."/>
            <person name="Ortiz Cortes L.Y."/>
        </authorList>
    </citation>
    <scope>NUCLEOTIDE SEQUENCE [LARGE SCALE GENOMIC DNA]</scope>
    <source>
        <strain evidence="2 3">PA2</strain>
    </source>
</reference>
<evidence type="ECO:0000256" key="1">
    <source>
        <dbReference type="SAM" id="Phobius"/>
    </source>
</evidence>
<gene>
    <name evidence="2" type="ORF">QID03_14100</name>
</gene>
<keyword evidence="1" id="KW-0812">Transmembrane</keyword>
<keyword evidence="1" id="KW-1133">Transmembrane helix</keyword>
<evidence type="ECO:0000313" key="2">
    <source>
        <dbReference type="EMBL" id="MDI9261289.1"/>
    </source>
</evidence>
<dbReference type="Proteomes" id="UP001529245">
    <property type="component" value="Unassembled WGS sequence"/>
</dbReference>
<proteinExistence type="predicted"/>
<accession>A0ABT6Y344</accession>
<feature type="transmembrane region" description="Helical" evidence="1">
    <location>
        <begin position="31"/>
        <end position="52"/>
    </location>
</feature>
<dbReference type="RefSeq" id="WP_283204682.1">
    <property type="nucleotide sequence ID" value="NZ_JASGCB010000044.1"/>
</dbReference>
<keyword evidence="1" id="KW-0472">Membrane</keyword>
<evidence type="ECO:0000313" key="3">
    <source>
        <dbReference type="Proteomes" id="UP001529245"/>
    </source>
</evidence>
<sequence>MLAVVTQLLGSALIGAGTGFVGHVIVHRESGVRFVFFGLLLVATGCMVDLLVA</sequence>
<protein>
    <recommendedName>
        <fullName evidence="4">GDT1 family protein</fullName>
    </recommendedName>
</protein>
<keyword evidence="3" id="KW-1185">Reference proteome</keyword>
<organism evidence="2 3">
    <name type="scientific">Alicyclobacillus sendaiensis PA2</name>
    <dbReference type="NCBI Taxonomy" id="3029425"/>
    <lineage>
        <taxon>Bacteria</taxon>
        <taxon>Bacillati</taxon>
        <taxon>Bacillota</taxon>
        <taxon>Bacilli</taxon>
        <taxon>Bacillales</taxon>
        <taxon>Alicyclobacillaceae</taxon>
        <taxon>Alicyclobacillus</taxon>
    </lineage>
</organism>
<evidence type="ECO:0008006" key="4">
    <source>
        <dbReference type="Google" id="ProtNLM"/>
    </source>
</evidence>
<comment type="caution">
    <text evidence="2">The sequence shown here is derived from an EMBL/GenBank/DDBJ whole genome shotgun (WGS) entry which is preliminary data.</text>
</comment>
<name>A0ABT6Y344_ALISE</name>
<dbReference type="EMBL" id="JASGCB010000044">
    <property type="protein sequence ID" value="MDI9261289.1"/>
    <property type="molecule type" value="Genomic_DNA"/>
</dbReference>